<reference evidence="1" key="1">
    <citation type="submission" date="2020-06" db="EMBL/GenBank/DDBJ databases">
        <authorList>
            <person name="Li T."/>
            <person name="Hu X."/>
            <person name="Zhang T."/>
            <person name="Song X."/>
            <person name="Zhang H."/>
            <person name="Dai N."/>
            <person name="Sheng W."/>
            <person name="Hou X."/>
            <person name="Wei L."/>
        </authorList>
    </citation>
    <scope>NUCLEOTIDE SEQUENCE</scope>
    <source>
        <strain evidence="1">KEN8</strain>
        <tissue evidence="1">Leaf</tissue>
    </source>
</reference>
<organism evidence="1">
    <name type="scientific">Sesamum calycinum</name>
    <dbReference type="NCBI Taxonomy" id="2727403"/>
    <lineage>
        <taxon>Eukaryota</taxon>
        <taxon>Viridiplantae</taxon>
        <taxon>Streptophyta</taxon>
        <taxon>Embryophyta</taxon>
        <taxon>Tracheophyta</taxon>
        <taxon>Spermatophyta</taxon>
        <taxon>Magnoliopsida</taxon>
        <taxon>eudicotyledons</taxon>
        <taxon>Gunneridae</taxon>
        <taxon>Pentapetalae</taxon>
        <taxon>asterids</taxon>
        <taxon>lamiids</taxon>
        <taxon>Lamiales</taxon>
        <taxon>Pedaliaceae</taxon>
        <taxon>Sesamum</taxon>
    </lineage>
</organism>
<accession>A0AAW2NTT1</accession>
<dbReference type="EMBL" id="JACGWM010000010">
    <property type="protein sequence ID" value="KAL0346972.1"/>
    <property type="molecule type" value="Genomic_DNA"/>
</dbReference>
<protein>
    <submittedName>
        <fullName evidence="1">Uncharacterized protein</fullName>
    </submittedName>
</protein>
<evidence type="ECO:0000313" key="1">
    <source>
        <dbReference type="EMBL" id="KAL0346972.1"/>
    </source>
</evidence>
<comment type="caution">
    <text evidence="1">The sequence shown here is derived from an EMBL/GenBank/DDBJ whole genome shotgun (WGS) entry which is preliminary data.</text>
</comment>
<sequence>MADDFSAENLEDGELWLPSDFFSMDEVQVSNPYSSNLSCMQDSHPFSSSTFLHPQTHNPCLSKPLPSLQRFKPAVRYGASGGAGGGTHDPCGCGTGNSWAGWSSLYHLLRLNPVQTQVGNFFGERAWALQRQQQQHNHRFGQNRVFPGAMGAHGGTGVFLPRISSDMLAAPVTKNHNHHCFGKGQRLTKSHELQLPPRKILLNRRQEERRGYFAAEVRMPNNWKC</sequence>
<reference evidence="1" key="2">
    <citation type="journal article" date="2024" name="Plant">
        <title>Genomic evolution and insights into agronomic trait innovations of Sesamum species.</title>
        <authorList>
            <person name="Miao H."/>
            <person name="Wang L."/>
            <person name="Qu L."/>
            <person name="Liu H."/>
            <person name="Sun Y."/>
            <person name="Le M."/>
            <person name="Wang Q."/>
            <person name="Wei S."/>
            <person name="Zheng Y."/>
            <person name="Lin W."/>
            <person name="Duan Y."/>
            <person name="Cao H."/>
            <person name="Xiong S."/>
            <person name="Wang X."/>
            <person name="Wei L."/>
            <person name="Li C."/>
            <person name="Ma Q."/>
            <person name="Ju M."/>
            <person name="Zhao R."/>
            <person name="Li G."/>
            <person name="Mu C."/>
            <person name="Tian Q."/>
            <person name="Mei H."/>
            <person name="Zhang T."/>
            <person name="Gao T."/>
            <person name="Zhang H."/>
        </authorList>
    </citation>
    <scope>NUCLEOTIDE SEQUENCE</scope>
    <source>
        <strain evidence="1">KEN8</strain>
    </source>
</reference>
<dbReference type="AlphaFoldDB" id="A0AAW2NTT1"/>
<gene>
    <name evidence="1" type="ORF">Scaly_1713200</name>
</gene>
<proteinExistence type="predicted"/>
<name>A0AAW2NTT1_9LAMI</name>